<reference evidence="1" key="2">
    <citation type="journal article" date="2022" name="Microbiol. Resour. Announc.">
        <title>Metagenome Sequencing to Explore Phylogenomics of Terrestrial Cyanobacteria.</title>
        <authorList>
            <person name="Ward R.D."/>
            <person name="Stajich J.E."/>
            <person name="Johansen J.R."/>
            <person name="Huntemann M."/>
            <person name="Clum A."/>
            <person name="Foster B."/>
            <person name="Foster B."/>
            <person name="Roux S."/>
            <person name="Palaniappan K."/>
            <person name="Varghese N."/>
            <person name="Mukherjee S."/>
            <person name="Reddy T.B.K."/>
            <person name="Daum C."/>
            <person name="Copeland A."/>
            <person name="Chen I.A."/>
            <person name="Ivanova N.N."/>
            <person name="Kyrpides N.C."/>
            <person name="Shapiro N."/>
            <person name="Eloe-Fadrosh E.A."/>
            <person name="Pietrasiak N."/>
        </authorList>
    </citation>
    <scope>NUCLEOTIDE SEQUENCE</scope>
    <source>
        <strain evidence="1">GSE-NOS-MK-12-04C</strain>
    </source>
</reference>
<proteinExistence type="predicted"/>
<comment type="caution">
    <text evidence="1">The sequence shown here is derived from an EMBL/GenBank/DDBJ whole genome shotgun (WGS) entry which is preliminary data.</text>
</comment>
<dbReference type="Proteomes" id="UP000729701">
    <property type="component" value="Unassembled WGS sequence"/>
</dbReference>
<dbReference type="AlphaFoldDB" id="A0A951QLI5"/>
<accession>A0A951QLI5</accession>
<sequence>MNTTTYTPVSLDKIDTLDSSTLGIIELAKALLSDKQYLPKSEFTKIIKSFGWGKRLVQRYLKIALAFADVEINKLAKIEPCTLFKITSTKRFANVVQGIRNSVGHVTQQLVENLIEASKRPRTAKPDKPSIWRAEKDGSRSCVVPPIKEDDQYTGMSIQRAMDNEGMTAQSFVREAAAFREACLSGAFLLVGELPPHLQTILGDKLEYSAPTPVDDIEVKTSNEQNETDETVEVVEAVETAVEPMEVSQIQVAIETSIEVNEDSPLNNSTETKPYEKIADLVVQCTTSSEIVAITSGFDERTGEKSCNVLAESDKQCIKIMKGSCETIPSIKVGDKVNWENHYPHLSQWLPLEVQEINNGQVRLELCNFLVPIEELSLAQ</sequence>
<gene>
    <name evidence="1" type="ORF">KME60_04625</name>
</gene>
<organism evidence="1 2">
    <name type="scientific">Cyanomargarita calcarea GSE-NOS-MK-12-04C</name>
    <dbReference type="NCBI Taxonomy" id="2839659"/>
    <lineage>
        <taxon>Bacteria</taxon>
        <taxon>Bacillati</taxon>
        <taxon>Cyanobacteriota</taxon>
        <taxon>Cyanophyceae</taxon>
        <taxon>Nostocales</taxon>
        <taxon>Cyanomargaritaceae</taxon>
        <taxon>Cyanomargarita</taxon>
    </lineage>
</organism>
<evidence type="ECO:0000313" key="1">
    <source>
        <dbReference type="EMBL" id="MBW4666730.1"/>
    </source>
</evidence>
<protein>
    <submittedName>
        <fullName evidence="1">Uncharacterized protein</fullName>
    </submittedName>
</protein>
<reference evidence="1" key="1">
    <citation type="submission" date="2021-05" db="EMBL/GenBank/DDBJ databases">
        <authorList>
            <person name="Pietrasiak N."/>
            <person name="Ward R."/>
            <person name="Stajich J.E."/>
            <person name="Kurbessoian T."/>
        </authorList>
    </citation>
    <scope>NUCLEOTIDE SEQUENCE</scope>
    <source>
        <strain evidence="1">GSE-NOS-MK-12-04C</strain>
    </source>
</reference>
<dbReference type="EMBL" id="JAHHGZ010000004">
    <property type="protein sequence ID" value="MBW4666730.1"/>
    <property type="molecule type" value="Genomic_DNA"/>
</dbReference>
<evidence type="ECO:0000313" key="2">
    <source>
        <dbReference type="Proteomes" id="UP000729701"/>
    </source>
</evidence>
<name>A0A951QLI5_9CYAN</name>